<organism evidence="2 3">
    <name type="scientific">Glarea lozoyensis (strain ATCC 20868 / MF5171)</name>
    <dbReference type="NCBI Taxonomy" id="1116229"/>
    <lineage>
        <taxon>Eukaryota</taxon>
        <taxon>Fungi</taxon>
        <taxon>Dikarya</taxon>
        <taxon>Ascomycota</taxon>
        <taxon>Pezizomycotina</taxon>
        <taxon>Leotiomycetes</taxon>
        <taxon>Helotiales</taxon>
        <taxon>Helotiaceae</taxon>
        <taxon>Glarea</taxon>
    </lineage>
</organism>
<sequence>MAEPKRIPPPDPSSPRKPSSSSLLAWAPLYLKRVDRVVERLNKIISTPAGTDSLLNAACYSALLGSVVLERGVKARAGEVVRRAVGEGGKGSNGFLGGGLGFVGGYFGLKELGGLDTAKRLKVLSALISEMRMMSRLFGLFSLWAWGKRVLLRFRNGEIGDRTALGIESVQVFANIIYQVLENGAYLSGKGVLAWNKDRQKAAWLWSTRAWGVHVALDFVRLGREYAGRMRLREKVKEVGEEGIFVGEGESERVFWRRWKRQMVTGMAYAPLIVHWGTEGGVLGEELVAVLGCVAGWSGLRENWRRSGEK</sequence>
<reference evidence="2 3" key="1">
    <citation type="journal article" date="2013" name="BMC Genomics">
        <title>Genomics-driven discovery of the pneumocandin biosynthetic gene cluster in the fungus Glarea lozoyensis.</title>
        <authorList>
            <person name="Chen L."/>
            <person name="Yue Q."/>
            <person name="Zhang X."/>
            <person name="Xiang M."/>
            <person name="Wang C."/>
            <person name="Li S."/>
            <person name="Che Y."/>
            <person name="Ortiz-Lopez F.J."/>
            <person name="Bills G.F."/>
            <person name="Liu X."/>
            <person name="An Z."/>
        </authorList>
    </citation>
    <scope>NUCLEOTIDE SEQUENCE [LARGE SCALE GENOMIC DNA]</scope>
    <source>
        <strain evidence="3">ATCC 20868 / MF5171</strain>
    </source>
</reference>
<dbReference type="GeneID" id="19465074"/>
<evidence type="ECO:0000256" key="1">
    <source>
        <dbReference type="SAM" id="MobiDB-lite"/>
    </source>
</evidence>
<evidence type="ECO:0000313" key="3">
    <source>
        <dbReference type="Proteomes" id="UP000016922"/>
    </source>
</evidence>
<accession>S3E3J0</accession>
<dbReference type="AlphaFoldDB" id="S3E3J0"/>
<dbReference type="OrthoDB" id="10005898at2759"/>
<dbReference type="STRING" id="1116229.S3E3J0"/>
<proteinExistence type="predicted"/>
<dbReference type="eggNOG" id="ENOG502S1P2">
    <property type="taxonomic scope" value="Eukaryota"/>
</dbReference>
<dbReference type="PANTHER" id="PTHR12652">
    <property type="entry name" value="PEROXISOMAL BIOGENESIS FACTOR 11"/>
    <property type="match status" value="1"/>
</dbReference>
<dbReference type="KEGG" id="glz:GLAREA_06020"/>
<dbReference type="OMA" id="NCSRALC"/>
<gene>
    <name evidence="2" type="ORF">GLAREA_06020</name>
</gene>
<dbReference type="Proteomes" id="UP000016922">
    <property type="component" value="Unassembled WGS sequence"/>
</dbReference>
<name>S3E3J0_GLAL2</name>
<evidence type="ECO:0008006" key="4">
    <source>
        <dbReference type="Google" id="ProtNLM"/>
    </source>
</evidence>
<dbReference type="RefSeq" id="XP_008079625.1">
    <property type="nucleotide sequence ID" value="XM_008081434.1"/>
</dbReference>
<keyword evidence="3" id="KW-1185">Reference proteome</keyword>
<feature type="region of interest" description="Disordered" evidence="1">
    <location>
        <begin position="1"/>
        <end position="21"/>
    </location>
</feature>
<dbReference type="PANTHER" id="PTHR12652:SF25">
    <property type="entry name" value="MICROBODY (PEROXISOME) PROLIFERATION PROTEIN PEROXIN 11C (EUROFUNG)"/>
    <property type="match status" value="1"/>
</dbReference>
<evidence type="ECO:0000313" key="2">
    <source>
        <dbReference type="EMBL" id="EPE33008.1"/>
    </source>
</evidence>
<dbReference type="EMBL" id="KE145358">
    <property type="protein sequence ID" value="EPE33008.1"/>
    <property type="molecule type" value="Genomic_DNA"/>
</dbReference>
<protein>
    <recommendedName>
        <fullName evidence="4">Peroxisomal membrane protein 11C</fullName>
    </recommendedName>
</protein>
<dbReference type="HOGENOM" id="CLU_052213_0_1_1"/>